<gene>
    <name evidence="8" type="primary">glcK</name>
    <name evidence="8" type="ORF">CLLU_31060</name>
</gene>
<dbReference type="OrthoDB" id="9810372at2"/>
<dbReference type="CDD" id="cd24076">
    <property type="entry name" value="ASKHA_ATPase_ROK_BsXylR-like"/>
    <property type="match status" value="1"/>
</dbReference>
<name>A0A2T0BCD1_9CLOT</name>
<dbReference type="Proteomes" id="UP000237798">
    <property type="component" value="Unassembled WGS sequence"/>
</dbReference>
<evidence type="ECO:0000313" key="8">
    <source>
        <dbReference type="EMBL" id="PRR81549.1"/>
    </source>
</evidence>
<evidence type="ECO:0000256" key="4">
    <source>
        <dbReference type="ARBA" id="ARBA00022741"/>
    </source>
</evidence>
<keyword evidence="3 8" id="KW-0808">Transferase</keyword>
<proteinExistence type="inferred from homology"/>
<dbReference type="NCBIfam" id="TIGR00744">
    <property type="entry name" value="ROK_glcA_fam"/>
    <property type="match status" value="1"/>
</dbReference>
<protein>
    <recommendedName>
        <fullName evidence="2">Glucokinase</fullName>
    </recommendedName>
    <alternativeName>
        <fullName evidence="7">Glucose kinase</fullName>
    </alternativeName>
</protein>
<organism evidence="8 9">
    <name type="scientific">Clostridium luticellarii</name>
    <dbReference type="NCBI Taxonomy" id="1691940"/>
    <lineage>
        <taxon>Bacteria</taxon>
        <taxon>Bacillati</taxon>
        <taxon>Bacillota</taxon>
        <taxon>Clostridia</taxon>
        <taxon>Eubacteriales</taxon>
        <taxon>Clostridiaceae</taxon>
        <taxon>Clostridium</taxon>
    </lineage>
</organism>
<evidence type="ECO:0000256" key="2">
    <source>
        <dbReference type="ARBA" id="ARBA00014701"/>
    </source>
</evidence>
<dbReference type="InterPro" id="IPR000600">
    <property type="entry name" value="ROK"/>
</dbReference>
<evidence type="ECO:0000256" key="6">
    <source>
        <dbReference type="ARBA" id="ARBA00022840"/>
    </source>
</evidence>
<sequence length="324" mass="34448">MKDKFLIGLDLGGTKICAAVVDLNGNILCEKTLPTEVWKGEIFIIDTMEKIIGDLIKKFGDDGSKVLGIGIGSPGPLNREKGEIIFTPNLPFRNFNIVNPIKEKFGIPVYLDNDGNAAALGEYMFGAGRGNQNMIYITVSTGIGGGAVLNGNIYRGNTQNALEIGHMTLEKEGPLCNCGNRGCAEVLASGTAIAKEAERAVEEGVHTSLSGYEIITSREVFKEAKLGDSMAKKILDRALNYLGICVANVMNCFDPEVVVIGGGVSRGGSIVIDKVSRVVSKRCFKTISENTKILQAQLGPYSGVIGAAALVIAESKRNDESTPS</sequence>
<dbReference type="EMBL" id="PVXP01000068">
    <property type="protein sequence ID" value="PRR81549.1"/>
    <property type="molecule type" value="Genomic_DNA"/>
</dbReference>
<dbReference type="InterPro" id="IPR043129">
    <property type="entry name" value="ATPase_NBD"/>
</dbReference>
<dbReference type="GO" id="GO:0006096">
    <property type="term" value="P:glycolytic process"/>
    <property type="evidence" value="ECO:0007669"/>
    <property type="project" value="InterPro"/>
</dbReference>
<evidence type="ECO:0000256" key="5">
    <source>
        <dbReference type="ARBA" id="ARBA00022777"/>
    </source>
</evidence>
<evidence type="ECO:0000313" key="9">
    <source>
        <dbReference type="Proteomes" id="UP000237798"/>
    </source>
</evidence>
<comment type="similarity">
    <text evidence="1">Belongs to the ROK (NagC/XylR) family.</text>
</comment>
<evidence type="ECO:0000256" key="3">
    <source>
        <dbReference type="ARBA" id="ARBA00022679"/>
    </source>
</evidence>
<keyword evidence="5 8" id="KW-0418">Kinase</keyword>
<dbReference type="GO" id="GO:0005737">
    <property type="term" value="C:cytoplasm"/>
    <property type="evidence" value="ECO:0007669"/>
    <property type="project" value="InterPro"/>
</dbReference>
<dbReference type="SUPFAM" id="SSF53067">
    <property type="entry name" value="Actin-like ATPase domain"/>
    <property type="match status" value="1"/>
</dbReference>
<dbReference type="AlphaFoldDB" id="A0A2T0BCD1"/>
<dbReference type="InterPro" id="IPR004654">
    <property type="entry name" value="ROK_glcA"/>
</dbReference>
<keyword evidence="4" id="KW-0547">Nucleotide-binding</keyword>
<dbReference type="GO" id="GO:0004340">
    <property type="term" value="F:glucokinase activity"/>
    <property type="evidence" value="ECO:0007669"/>
    <property type="project" value="InterPro"/>
</dbReference>
<dbReference type="PANTHER" id="PTHR18964:SF149">
    <property type="entry name" value="BIFUNCTIONAL UDP-N-ACETYLGLUCOSAMINE 2-EPIMERASE_N-ACETYLMANNOSAMINE KINASE"/>
    <property type="match status" value="1"/>
</dbReference>
<dbReference type="PANTHER" id="PTHR18964">
    <property type="entry name" value="ROK (REPRESSOR, ORF, KINASE) FAMILY"/>
    <property type="match status" value="1"/>
</dbReference>
<dbReference type="Pfam" id="PF00480">
    <property type="entry name" value="ROK"/>
    <property type="match status" value="1"/>
</dbReference>
<reference evidence="8 9" key="1">
    <citation type="submission" date="2018-03" db="EMBL/GenBank/DDBJ databases">
        <title>Genome sequence of Clostridium luticellarii DSM 29923.</title>
        <authorList>
            <person name="Poehlein A."/>
            <person name="Daniel R."/>
        </authorList>
    </citation>
    <scope>NUCLEOTIDE SEQUENCE [LARGE SCALE GENOMIC DNA]</scope>
    <source>
        <strain evidence="8 9">DSM 29923</strain>
    </source>
</reference>
<accession>A0A2T0BCD1</accession>
<evidence type="ECO:0000256" key="1">
    <source>
        <dbReference type="ARBA" id="ARBA00006479"/>
    </source>
</evidence>
<comment type="caution">
    <text evidence="8">The sequence shown here is derived from an EMBL/GenBank/DDBJ whole genome shotgun (WGS) entry which is preliminary data.</text>
</comment>
<evidence type="ECO:0000256" key="7">
    <source>
        <dbReference type="ARBA" id="ARBA00032386"/>
    </source>
</evidence>
<dbReference type="Gene3D" id="3.30.420.40">
    <property type="match status" value="2"/>
</dbReference>
<keyword evidence="9" id="KW-1185">Reference proteome</keyword>
<dbReference type="RefSeq" id="WP_106010661.1">
    <property type="nucleotide sequence ID" value="NZ_PVXP01000068.1"/>
</dbReference>
<keyword evidence="6" id="KW-0067">ATP-binding</keyword>
<dbReference type="GO" id="GO:0005524">
    <property type="term" value="F:ATP binding"/>
    <property type="evidence" value="ECO:0007669"/>
    <property type="project" value="UniProtKB-KW"/>
</dbReference>